<dbReference type="AlphaFoldDB" id="A0AAD6FNH0"/>
<dbReference type="EMBL" id="JAPTMU010000006">
    <property type="protein sequence ID" value="KAJ4941843.1"/>
    <property type="molecule type" value="Genomic_DNA"/>
</dbReference>
<organism evidence="1 2">
    <name type="scientific">Pogonophryne albipinna</name>
    <dbReference type="NCBI Taxonomy" id="1090488"/>
    <lineage>
        <taxon>Eukaryota</taxon>
        <taxon>Metazoa</taxon>
        <taxon>Chordata</taxon>
        <taxon>Craniata</taxon>
        <taxon>Vertebrata</taxon>
        <taxon>Euteleostomi</taxon>
        <taxon>Actinopterygii</taxon>
        <taxon>Neopterygii</taxon>
        <taxon>Teleostei</taxon>
        <taxon>Neoteleostei</taxon>
        <taxon>Acanthomorphata</taxon>
        <taxon>Eupercaria</taxon>
        <taxon>Perciformes</taxon>
        <taxon>Notothenioidei</taxon>
        <taxon>Pogonophryne</taxon>
    </lineage>
</organism>
<proteinExistence type="predicted"/>
<comment type="caution">
    <text evidence="1">The sequence shown here is derived from an EMBL/GenBank/DDBJ whole genome shotgun (WGS) entry which is preliminary data.</text>
</comment>
<keyword evidence="2" id="KW-1185">Reference proteome</keyword>
<dbReference type="Proteomes" id="UP001219934">
    <property type="component" value="Unassembled WGS sequence"/>
</dbReference>
<evidence type="ECO:0000313" key="2">
    <source>
        <dbReference type="Proteomes" id="UP001219934"/>
    </source>
</evidence>
<sequence length="89" mass="9657">MDNVFLPKGINIVGPSNAEPPPRPSSPAMYQLDIVLKKGNNLAIRDRTDNGSEIDGCRRLITVVAVTMWADVNMLPCSLPCTLPVHLST</sequence>
<protein>
    <submittedName>
        <fullName evidence="1">Uncharacterized protein</fullName>
    </submittedName>
</protein>
<gene>
    <name evidence="1" type="ORF">JOQ06_011717</name>
</gene>
<reference evidence="1" key="1">
    <citation type="submission" date="2022-11" db="EMBL/GenBank/DDBJ databases">
        <title>Chromosome-level genome of Pogonophryne albipinna.</title>
        <authorList>
            <person name="Jo E."/>
        </authorList>
    </citation>
    <scope>NUCLEOTIDE SEQUENCE</scope>
    <source>
        <strain evidence="1">SGF0006</strain>
        <tissue evidence="1">Muscle</tissue>
    </source>
</reference>
<name>A0AAD6FNH0_9TELE</name>
<accession>A0AAD6FNH0</accession>
<evidence type="ECO:0000313" key="1">
    <source>
        <dbReference type="EMBL" id="KAJ4941843.1"/>
    </source>
</evidence>